<gene>
    <name evidence="2" type="ORF">G3M99_09365</name>
</gene>
<keyword evidence="3" id="KW-1185">Reference proteome</keyword>
<sequence length="117" mass="13783">MENDKNFVPSEVKKWNWGAFMYNILWGIGNRSYLPLLCLIPLFNIIWIFVCGAKGNSWAWKKGNFESVDEFMKIQNTWSRAGLFSFILTMIVIVLYLLIVIFAFIPLLSNYGEYYNY</sequence>
<reference evidence="2 3" key="1">
    <citation type="submission" date="2020-02" db="EMBL/GenBank/DDBJ databases">
        <title>Genome assembly of a novel Clostridium senegalense strain.</title>
        <authorList>
            <person name="Gupta T.B."/>
            <person name="Jauregui R."/>
            <person name="Maclean P."/>
            <person name="Nawarathana A."/>
            <person name="Brightwell G."/>
        </authorList>
    </citation>
    <scope>NUCLEOTIDE SEQUENCE [LARGE SCALE GENOMIC DNA]</scope>
    <source>
        <strain evidence="2 3">AGRFS4</strain>
    </source>
</reference>
<accession>A0A6M0H3E9</accession>
<keyword evidence="1" id="KW-0472">Membrane</keyword>
<dbReference type="AlphaFoldDB" id="A0A6M0H3E9"/>
<evidence type="ECO:0000256" key="1">
    <source>
        <dbReference type="SAM" id="Phobius"/>
    </source>
</evidence>
<dbReference type="RefSeq" id="WP_199869974.1">
    <property type="nucleotide sequence ID" value="NZ_JAAGPU010000015.1"/>
</dbReference>
<keyword evidence="1" id="KW-0812">Transmembrane</keyword>
<organism evidence="2 3">
    <name type="scientific">Clostridium senegalense</name>
    <dbReference type="NCBI Taxonomy" id="1465809"/>
    <lineage>
        <taxon>Bacteria</taxon>
        <taxon>Bacillati</taxon>
        <taxon>Bacillota</taxon>
        <taxon>Clostridia</taxon>
        <taxon>Eubacteriales</taxon>
        <taxon>Clostridiaceae</taxon>
        <taxon>Clostridium</taxon>
    </lineage>
</organism>
<feature type="transmembrane region" description="Helical" evidence="1">
    <location>
        <begin position="81"/>
        <end position="108"/>
    </location>
</feature>
<evidence type="ECO:0000313" key="3">
    <source>
        <dbReference type="Proteomes" id="UP000481872"/>
    </source>
</evidence>
<evidence type="ECO:0000313" key="2">
    <source>
        <dbReference type="EMBL" id="NEU05057.1"/>
    </source>
</evidence>
<proteinExistence type="predicted"/>
<protein>
    <submittedName>
        <fullName evidence="2">Ribonuclease G</fullName>
    </submittedName>
</protein>
<feature type="transmembrane region" description="Helical" evidence="1">
    <location>
        <begin position="33"/>
        <end position="53"/>
    </location>
</feature>
<dbReference type="EMBL" id="JAAGPU010000015">
    <property type="protein sequence ID" value="NEU05057.1"/>
    <property type="molecule type" value="Genomic_DNA"/>
</dbReference>
<keyword evidence="1" id="KW-1133">Transmembrane helix</keyword>
<comment type="caution">
    <text evidence="2">The sequence shown here is derived from an EMBL/GenBank/DDBJ whole genome shotgun (WGS) entry which is preliminary data.</text>
</comment>
<dbReference type="Proteomes" id="UP000481872">
    <property type="component" value="Unassembled WGS sequence"/>
</dbReference>
<name>A0A6M0H3E9_9CLOT</name>